<reference evidence="1" key="1">
    <citation type="journal article" date="2014" name="Front. Microbiol.">
        <title>High frequency of phylogenetically diverse reductive dehalogenase-homologous genes in deep subseafloor sedimentary metagenomes.</title>
        <authorList>
            <person name="Kawai M."/>
            <person name="Futagami T."/>
            <person name="Toyoda A."/>
            <person name="Takaki Y."/>
            <person name="Nishi S."/>
            <person name="Hori S."/>
            <person name="Arai W."/>
            <person name="Tsubouchi T."/>
            <person name="Morono Y."/>
            <person name="Uchiyama I."/>
            <person name="Ito T."/>
            <person name="Fujiyama A."/>
            <person name="Inagaki F."/>
            <person name="Takami H."/>
        </authorList>
    </citation>
    <scope>NUCLEOTIDE SEQUENCE</scope>
    <source>
        <strain evidence="1">Expedition CK06-06</strain>
    </source>
</reference>
<organism evidence="1">
    <name type="scientific">marine sediment metagenome</name>
    <dbReference type="NCBI Taxonomy" id="412755"/>
    <lineage>
        <taxon>unclassified sequences</taxon>
        <taxon>metagenomes</taxon>
        <taxon>ecological metagenomes</taxon>
    </lineage>
</organism>
<accession>X1V0G9</accession>
<feature type="non-terminal residue" evidence="1">
    <location>
        <position position="1"/>
    </location>
</feature>
<comment type="caution">
    <text evidence="1">The sequence shown here is derived from an EMBL/GenBank/DDBJ whole genome shotgun (WGS) entry which is preliminary data.</text>
</comment>
<dbReference type="EMBL" id="BARW01026456">
    <property type="protein sequence ID" value="GAJ05656.1"/>
    <property type="molecule type" value="Genomic_DNA"/>
</dbReference>
<proteinExistence type="predicted"/>
<name>X1V0G9_9ZZZZ</name>
<sequence length="69" mass="8475">FHVDENFVIIKFKERGKIYKKDFETKKDRLKKLLLKIKENEYFHSWIEETRTSMIKEGKIKITKDISKL</sequence>
<dbReference type="AlphaFoldDB" id="X1V0G9"/>
<evidence type="ECO:0000313" key="1">
    <source>
        <dbReference type="EMBL" id="GAJ05656.1"/>
    </source>
</evidence>
<protein>
    <submittedName>
        <fullName evidence="1">Uncharacterized protein</fullName>
    </submittedName>
</protein>
<gene>
    <name evidence="1" type="ORF">S12H4_43149</name>
</gene>